<evidence type="ECO:0000313" key="3">
    <source>
        <dbReference type="EMBL" id="GAA5173652.1"/>
    </source>
</evidence>
<dbReference type="Pfam" id="PF13472">
    <property type="entry name" value="Lipase_GDSL_2"/>
    <property type="match status" value="1"/>
</dbReference>
<evidence type="ECO:0000259" key="2">
    <source>
        <dbReference type="Pfam" id="PF13472"/>
    </source>
</evidence>
<keyword evidence="3" id="KW-0378">Hydrolase</keyword>
<proteinExistence type="predicted"/>
<evidence type="ECO:0000313" key="4">
    <source>
        <dbReference type="Proteomes" id="UP001428817"/>
    </source>
</evidence>
<name>A0ABP9RAS5_9PSEU</name>
<dbReference type="InterPro" id="IPR037460">
    <property type="entry name" value="SEST-like"/>
</dbReference>
<dbReference type="CDD" id="cd01823">
    <property type="entry name" value="SEST_like"/>
    <property type="match status" value="1"/>
</dbReference>
<feature type="signal peptide" evidence="1">
    <location>
        <begin position="1"/>
        <end position="25"/>
    </location>
</feature>
<reference evidence="4" key="1">
    <citation type="journal article" date="2019" name="Int. J. Syst. Evol. Microbiol.">
        <title>The Global Catalogue of Microorganisms (GCM) 10K type strain sequencing project: providing services to taxonomists for standard genome sequencing and annotation.</title>
        <authorList>
            <consortium name="The Broad Institute Genomics Platform"/>
            <consortium name="The Broad Institute Genome Sequencing Center for Infectious Disease"/>
            <person name="Wu L."/>
            <person name="Ma J."/>
        </authorList>
    </citation>
    <scope>NUCLEOTIDE SEQUENCE [LARGE SCALE GENOMIC DNA]</scope>
    <source>
        <strain evidence="4">JCM 18303</strain>
    </source>
</reference>
<dbReference type="PANTHER" id="PTHR37981:SF1">
    <property type="entry name" value="SGNH HYDROLASE-TYPE ESTERASE DOMAIN-CONTAINING PROTEIN"/>
    <property type="match status" value="1"/>
</dbReference>
<comment type="caution">
    <text evidence="3">The sequence shown here is derived from an EMBL/GenBank/DDBJ whole genome shotgun (WGS) entry which is preliminary data.</text>
</comment>
<dbReference type="Proteomes" id="UP001428817">
    <property type="component" value="Unassembled WGS sequence"/>
</dbReference>
<dbReference type="SUPFAM" id="SSF52266">
    <property type="entry name" value="SGNH hydrolase"/>
    <property type="match status" value="1"/>
</dbReference>
<protein>
    <submittedName>
        <fullName evidence="3">SGNH/GDSL hydrolase family protein</fullName>
    </submittedName>
</protein>
<dbReference type="PANTHER" id="PTHR37981">
    <property type="entry name" value="LIPASE 2"/>
    <property type="match status" value="1"/>
</dbReference>
<gene>
    <name evidence="3" type="ORF">GCM10023321_75700</name>
</gene>
<dbReference type="GO" id="GO:0016787">
    <property type="term" value="F:hydrolase activity"/>
    <property type="evidence" value="ECO:0007669"/>
    <property type="project" value="UniProtKB-KW"/>
</dbReference>
<sequence>MRAWHVWCSLAVSAIAISATPGVSAASPSLRAGTYVALGDSYTAGPLIPEQNRKPPGCRRSDHNYPSLVQSTLRFSKFTDVSCAGAKTSHMWRAQAVRDGVNQPQLDALRGGTSVVTVGVGGNDIDFGEIVQTCATKSPSKPEGAACKDFYTRGGTDQLAKRIADTAPKLAGVLTEVRKRVPRARVLVVGYPVILPDSGRGCYPALPFSNGDTAYLRDTTVALNKMIADEAAKARVEFLDIYSSSVGHDICQDTGVRWVEHFVPTSRAAPMHPNALGMRNAADQVLARLGQPVPVS</sequence>
<organism evidence="3 4">
    <name type="scientific">Pseudonocardia eucalypti</name>
    <dbReference type="NCBI Taxonomy" id="648755"/>
    <lineage>
        <taxon>Bacteria</taxon>
        <taxon>Bacillati</taxon>
        <taxon>Actinomycetota</taxon>
        <taxon>Actinomycetes</taxon>
        <taxon>Pseudonocardiales</taxon>
        <taxon>Pseudonocardiaceae</taxon>
        <taxon>Pseudonocardia</taxon>
    </lineage>
</organism>
<dbReference type="InterPro" id="IPR013830">
    <property type="entry name" value="SGNH_hydro"/>
</dbReference>
<dbReference type="InterPro" id="IPR036514">
    <property type="entry name" value="SGNH_hydro_sf"/>
</dbReference>
<dbReference type="EMBL" id="BAABJP010000057">
    <property type="protein sequence ID" value="GAA5173652.1"/>
    <property type="molecule type" value="Genomic_DNA"/>
</dbReference>
<accession>A0ABP9RAS5</accession>
<keyword evidence="1" id="KW-0732">Signal</keyword>
<feature type="chain" id="PRO_5045590505" evidence="1">
    <location>
        <begin position="26"/>
        <end position="296"/>
    </location>
</feature>
<evidence type="ECO:0000256" key="1">
    <source>
        <dbReference type="SAM" id="SignalP"/>
    </source>
</evidence>
<dbReference type="RefSeq" id="WP_185060676.1">
    <property type="nucleotide sequence ID" value="NZ_BAABJP010000057.1"/>
</dbReference>
<feature type="domain" description="SGNH hydrolase-type esterase" evidence="2">
    <location>
        <begin position="37"/>
        <end position="279"/>
    </location>
</feature>
<dbReference type="Gene3D" id="3.40.50.1110">
    <property type="entry name" value="SGNH hydrolase"/>
    <property type="match status" value="1"/>
</dbReference>
<keyword evidence="4" id="KW-1185">Reference proteome</keyword>